<feature type="domain" description="Guanylate cyclase" evidence="3">
    <location>
        <begin position="312"/>
        <end position="439"/>
    </location>
</feature>
<keyword evidence="5" id="KW-0548">Nucleotidyltransferase</keyword>
<dbReference type="InterPro" id="IPR050697">
    <property type="entry name" value="Adenylyl/Guanylyl_Cyclase_3/4"/>
</dbReference>
<dbReference type="PROSITE" id="PS50125">
    <property type="entry name" value="GUANYLATE_CYCLASE_2"/>
    <property type="match status" value="1"/>
</dbReference>
<dbReference type="GO" id="GO:0016779">
    <property type="term" value="F:nucleotidyltransferase activity"/>
    <property type="evidence" value="ECO:0007669"/>
    <property type="project" value="UniProtKB-KW"/>
</dbReference>
<keyword evidence="2" id="KW-1133">Transmembrane helix</keyword>
<feature type="transmembrane region" description="Helical" evidence="2">
    <location>
        <begin position="196"/>
        <end position="219"/>
    </location>
</feature>
<dbReference type="SMART" id="SM00044">
    <property type="entry name" value="CYCc"/>
    <property type="match status" value="1"/>
</dbReference>
<accession>A0AAW9Q8D3</accession>
<keyword evidence="2" id="KW-0812">Transmembrane</keyword>
<dbReference type="SMART" id="SM00304">
    <property type="entry name" value="HAMP"/>
    <property type="match status" value="1"/>
</dbReference>
<dbReference type="InterPro" id="IPR001054">
    <property type="entry name" value="A/G_cyclase"/>
</dbReference>
<dbReference type="Gene3D" id="6.10.340.10">
    <property type="match status" value="1"/>
</dbReference>
<dbReference type="RefSeq" id="WP_330485926.1">
    <property type="nucleotide sequence ID" value="NZ_JAZBJZ010000137.1"/>
</dbReference>
<organism evidence="5 6">
    <name type="scientific">Tumidithrix elongata BACA0141</name>
    <dbReference type="NCBI Taxonomy" id="2716417"/>
    <lineage>
        <taxon>Bacteria</taxon>
        <taxon>Bacillati</taxon>
        <taxon>Cyanobacteriota</taxon>
        <taxon>Cyanophyceae</taxon>
        <taxon>Pseudanabaenales</taxon>
        <taxon>Pseudanabaenaceae</taxon>
        <taxon>Tumidithrix</taxon>
        <taxon>Tumidithrix elongata</taxon>
    </lineage>
</organism>
<protein>
    <submittedName>
        <fullName evidence="5">Adenylate/guanylate cyclase domain-containing protein</fullName>
        <ecNumber evidence="5">2.7.7.-</ecNumber>
    </submittedName>
</protein>
<comment type="caution">
    <text evidence="5">The sequence shown here is derived from an EMBL/GenBank/DDBJ whole genome shotgun (WGS) entry which is preliminary data.</text>
</comment>
<sequence>MKPIQFASLRVQIMLATVLLVALLVFSGTWLLVSTERELYYHQLEKQAKALSMSLAGSFRLEMVEDNWGNIRLRTDELLRNNSEYVYAFVSDPKKQNRIIVASPAEFEEKYIPNPVPFHVTKLANTVQGEPIVTETFLLRDIANGKDALRGKKGERIIEASAGIIGLASEDKTKPVLGIFRLGISLRTLDEAIAQAIYKSLGFGAIGLGLGLVGAYLLAERISKPILRLRTSAAVIAAGDLSHRAKVDKVTELATLAKAFNNMSETLQDSFGKLQKTLESFERFVPEKFLKAIAPQGIENIKVGEFSEREVSILFADIRDYTAMSEKMTPMEVFDFLNEYLDCMGRAIERSGGFIDKYIGDAIMAIFDDEYADRALNAAIDMLDALKEFNRDRAQRGLVNIDIGIGIHHGKVIMGTVGFRSRIDSTVIGDAVNLASRIESLTKYYKSQILVTSSVIDALHQSDRFDLRIVDSAAKIKGKENAITLYAVEATY</sequence>
<proteinExistence type="inferred from homology"/>
<dbReference type="EMBL" id="JAZBJZ010000137">
    <property type="protein sequence ID" value="MEE3719490.1"/>
    <property type="molecule type" value="Genomic_DNA"/>
</dbReference>
<keyword evidence="2" id="KW-0472">Membrane</keyword>
<evidence type="ECO:0000313" key="6">
    <source>
        <dbReference type="Proteomes" id="UP001333818"/>
    </source>
</evidence>
<comment type="similarity">
    <text evidence="1">Belongs to the adenylyl cyclase class-3 family.</text>
</comment>
<evidence type="ECO:0000256" key="2">
    <source>
        <dbReference type="SAM" id="Phobius"/>
    </source>
</evidence>
<dbReference type="Pfam" id="PF00672">
    <property type="entry name" value="HAMP"/>
    <property type="match status" value="1"/>
</dbReference>
<dbReference type="CDD" id="cd07302">
    <property type="entry name" value="CHD"/>
    <property type="match status" value="1"/>
</dbReference>
<dbReference type="GO" id="GO:0009190">
    <property type="term" value="P:cyclic nucleotide biosynthetic process"/>
    <property type="evidence" value="ECO:0007669"/>
    <property type="project" value="InterPro"/>
</dbReference>
<keyword evidence="6" id="KW-1185">Reference proteome</keyword>
<dbReference type="PROSITE" id="PS50885">
    <property type="entry name" value="HAMP"/>
    <property type="match status" value="1"/>
</dbReference>
<dbReference type="Gene3D" id="3.30.70.1230">
    <property type="entry name" value="Nucleotide cyclase"/>
    <property type="match status" value="1"/>
</dbReference>
<dbReference type="GO" id="GO:0016020">
    <property type="term" value="C:membrane"/>
    <property type="evidence" value="ECO:0007669"/>
    <property type="project" value="InterPro"/>
</dbReference>
<dbReference type="PANTHER" id="PTHR43081">
    <property type="entry name" value="ADENYLATE CYCLASE, TERMINAL-DIFFERENTIATION SPECIFIC-RELATED"/>
    <property type="match status" value="1"/>
</dbReference>
<dbReference type="InterPro" id="IPR003660">
    <property type="entry name" value="HAMP_dom"/>
</dbReference>
<evidence type="ECO:0000313" key="5">
    <source>
        <dbReference type="EMBL" id="MEE3719490.1"/>
    </source>
</evidence>
<feature type="domain" description="HAMP" evidence="4">
    <location>
        <begin position="220"/>
        <end position="272"/>
    </location>
</feature>
<reference evidence="5" key="1">
    <citation type="submission" date="2024-01" db="EMBL/GenBank/DDBJ databases">
        <title>Bank of Algae and Cyanobacteria of the Azores (BACA) strain genomes.</title>
        <authorList>
            <person name="Luz R."/>
            <person name="Cordeiro R."/>
            <person name="Fonseca A."/>
            <person name="Goncalves V."/>
        </authorList>
    </citation>
    <scope>NUCLEOTIDE SEQUENCE</scope>
    <source>
        <strain evidence="5">BACA0141</strain>
    </source>
</reference>
<dbReference type="GO" id="GO:0035556">
    <property type="term" value="P:intracellular signal transduction"/>
    <property type="evidence" value="ECO:0007669"/>
    <property type="project" value="InterPro"/>
</dbReference>
<dbReference type="PANTHER" id="PTHR43081:SF1">
    <property type="entry name" value="ADENYLATE CYCLASE, TERMINAL-DIFFERENTIATION SPECIFIC"/>
    <property type="match status" value="1"/>
</dbReference>
<evidence type="ECO:0000256" key="1">
    <source>
        <dbReference type="ARBA" id="ARBA00005381"/>
    </source>
</evidence>
<dbReference type="EC" id="2.7.7.-" evidence="5"/>
<dbReference type="Proteomes" id="UP001333818">
    <property type="component" value="Unassembled WGS sequence"/>
</dbReference>
<gene>
    <name evidence="5" type="ORF">V2H45_22355</name>
</gene>
<name>A0AAW9Q8D3_9CYAN</name>
<dbReference type="AlphaFoldDB" id="A0AAW9Q8D3"/>
<dbReference type="SUPFAM" id="SSF158472">
    <property type="entry name" value="HAMP domain-like"/>
    <property type="match status" value="1"/>
</dbReference>
<keyword evidence="5" id="KW-0808">Transferase</keyword>
<dbReference type="CDD" id="cd06225">
    <property type="entry name" value="HAMP"/>
    <property type="match status" value="1"/>
</dbReference>
<dbReference type="InterPro" id="IPR029787">
    <property type="entry name" value="Nucleotide_cyclase"/>
</dbReference>
<dbReference type="Pfam" id="PF00211">
    <property type="entry name" value="Guanylate_cyc"/>
    <property type="match status" value="1"/>
</dbReference>
<dbReference type="GO" id="GO:0004016">
    <property type="term" value="F:adenylate cyclase activity"/>
    <property type="evidence" value="ECO:0007669"/>
    <property type="project" value="UniProtKB-ARBA"/>
</dbReference>
<dbReference type="SUPFAM" id="SSF55073">
    <property type="entry name" value="Nucleotide cyclase"/>
    <property type="match status" value="1"/>
</dbReference>
<evidence type="ECO:0000259" key="4">
    <source>
        <dbReference type="PROSITE" id="PS50885"/>
    </source>
</evidence>
<evidence type="ECO:0000259" key="3">
    <source>
        <dbReference type="PROSITE" id="PS50125"/>
    </source>
</evidence>